<evidence type="ECO:0000313" key="2">
    <source>
        <dbReference type="Proteomes" id="UP000054324"/>
    </source>
</evidence>
<dbReference type="RefSeq" id="XP_009172361.1">
    <property type="nucleotide sequence ID" value="XM_009174097.1"/>
</dbReference>
<gene>
    <name evidence="1" type="ORF">T265_08331</name>
</gene>
<dbReference type="KEGG" id="ovi:T265_08331"/>
<dbReference type="GeneID" id="20322510"/>
<dbReference type="CTD" id="20322510"/>
<organism evidence="1 2">
    <name type="scientific">Opisthorchis viverrini</name>
    <name type="common">Southeast Asian liver fluke</name>
    <dbReference type="NCBI Taxonomy" id="6198"/>
    <lineage>
        <taxon>Eukaryota</taxon>
        <taxon>Metazoa</taxon>
        <taxon>Spiralia</taxon>
        <taxon>Lophotrochozoa</taxon>
        <taxon>Platyhelminthes</taxon>
        <taxon>Trematoda</taxon>
        <taxon>Digenea</taxon>
        <taxon>Opisthorchiida</taxon>
        <taxon>Opisthorchiata</taxon>
        <taxon>Opisthorchiidae</taxon>
        <taxon>Opisthorchis</taxon>
    </lineage>
</organism>
<keyword evidence="2" id="KW-1185">Reference proteome</keyword>
<accession>A0A074ZE34</accession>
<evidence type="ECO:0000313" key="1">
    <source>
        <dbReference type="EMBL" id="KER23912.1"/>
    </source>
</evidence>
<dbReference type="Proteomes" id="UP000054324">
    <property type="component" value="Unassembled WGS sequence"/>
</dbReference>
<dbReference type="EMBL" id="KL596830">
    <property type="protein sequence ID" value="KER23912.1"/>
    <property type="molecule type" value="Genomic_DNA"/>
</dbReference>
<protein>
    <submittedName>
        <fullName evidence="1">Uncharacterized protein</fullName>
    </submittedName>
</protein>
<sequence length="153" mass="16136">MNHLELLRKVRDSPTLRRGELKEPMGSTSRLQAVDEDPVTPAFRRQELWGLYKDCGDVVKKAGMKTDRGNFVALGTLPRGRQKAVLPGGGCNQCGSAGGDACVGSTMIISSSSQNEAKFESGSVTGTGTGSACLGAVAVRHVARMDAGKREGR</sequence>
<proteinExistence type="predicted"/>
<reference evidence="1 2" key="1">
    <citation type="submission" date="2013-11" db="EMBL/GenBank/DDBJ databases">
        <title>Opisthorchis viverrini - life in the bile duct.</title>
        <authorList>
            <person name="Young N.D."/>
            <person name="Nagarajan N."/>
            <person name="Lin S.J."/>
            <person name="Korhonen P.K."/>
            <person name="Jex A.R."/>
            <person name="Hall R.S."/>
            <person name="Safavi-Hemami H."/>
            <person name="Kaewkong W."/>
            <person name="Bertrand D."/>
            <person name="Gao S."/>
            <person name="Seet Q."/>
            <person name="Wongkham S."/>
            <person name="Teh B.T."/>
            <person name="Wongkham C."/>
            <person name="Intapan P.M."/>
            <person name="Maleewong W."/>
            <person name="Yang X."/>
            <person name="Hu M."/>
            <person name="Wang Z."/>
            <person name="Hofmann A."/>
            <person name="Sternberg P.W."/>
            <person name="Tan P."/>
            <person name="Wang J."/>
            <person name="Gasser R.B."/>
        </authorList>
    </citation>
    <scope>NUCLEOTIDE SEQUENCE [LARGE SCALE GENOMIC DNA]</scope>
</reference>
<name>A0A074ZE34_OPIVI</name>
<dbReference type="AlphaFoldDB" id="A0A074ZE34"/>